<dbReference type="PANTHER" id="PTHR19139">
    <property type="entry name" value="AQUAPORIN TRANSPORTER"/>
    <property type="match status" value="1"/>
</dbReference>
<evidence type="ECO:0000256" key="4">
    <source>
        <dbReference type="ARBA" id="ARBA00022692"/>
    </source>
</evidence>
<dbReference type="FunFam" id="1.20.1080.10:FF:000014">
    <property type="entry name" value="Aquaporin 1"/>
    <property type="match status" value="1"/>
</dbReference>
<evidence type="ECO:0000256" key="7">
    <source>
        <dbReference type="ARBA" id="ARBA00023136"/>
    </source>
</evidence>
<keyword evidence="5" id="KW-0677">Repeat</keyword>
<dbReference type="OrthoDB" id="3222at2759"/>
<accession>A0A0F2M8P4</accession>
<comment type="caution">
    <text evidence="11">The sequence shown here is derived from an EMBL/GenBank/DDBJ whole genome shotgun (WGS) entry which is preliminary data.</text>
</comment>
<feature type="transmembrane region" description="Helical" evidence="10">
    <location>
        <begin position="90"/>
        <end position="106"/>
    </location>
</feature>
<feature type="transmembrane region" description="Helical" evidence="10">
    <location>
        <begin position="111"/>
        <end position="132"/>
    </location>
</feature>
<gene>
    <name evidence="11" type="ORF">SPSK_02583</name>
</gene>
<organism evidence="11 12">
    <name type="scientific">Sporothrix schenckii 1099-18</name>
    <dbReference type="NCBI Taxonomy" id="1397361"/>
    <lineage>
        <taxon>Eukaryota</taxon>
        <taxon>Fungi</taxon>
        <taxon>Dikarya</taxon>
        <taxon>Ascomycota</taxon>
        <taxon>Pezizomycotina</taxon>
        <taxon>Sordariomycetes</taxon>
        <taxon>Sordariomycetidae</taxon>
        <taxon>Ophiostomatales</taxon>
        <taxon>Ophiostomataceae</taxon>
        <taxon>Sporothrix</taxon>
    </lineage>
</organism>
<dbReference type="InterPro" id="IPR023271">
    <property type="entry name" value="Aquaporin-like"/>
</dbReference>
<name>A0A0F2M8P4_SPOSC</name>
<dbReference type="VEuPathDB" id="FungiDB:SPSK_02583"/>
<dbReference type="KEGG" id="ssck:SPSK_02583"/>
<dbReference type="Proteomes" id="UP000033710">
    <property type="component" value="Unassembled WGS sequence"/>
</dbReference>
<keyword evidence="3 9" id="KW-0813">Transport</keyword>
<comment type="similarity">
    <text evidence="2 9">Belongs to the MIP/aquaporin (TC 1.A.8) family.</text>
</comment>
<dbReference type="Gene3D" id="1.20.1080.10">
    <property type="entry name" value="Glycerol uptake facilitator protein"/>
    <property type="match status" value="1"/>
</dbReference>
<proteinExistence type="inferred from homology"/>
<feature type="transmembrane region" description="Helical" evidence="10">
    <location>
        <begin position="178"/>
        <end position="198"/>
    </location>
</feature>
<dbReference type="GO" id="GO:0015250">
    <property type="term" value="F:water channel activity"/>
    <property type="evidence" value="ECO:0007669"/>
    <property type="project" value="TreeGrafter"/>
</dbReference>
<evidence type="ECO:0000256" key="5">
    <source>
        <dbReference type="ARBA" id="ARBA00022737"/>
    </source>
</evidence>
<evidence type="ECO:0000256" key="3">
    <source>
        <dbReference type="ARBA" id="ARBA00022448"/>
    </source>
</evidence>
<feature type="transmembrane region" description="Helical" evidence="10">
    <location>
        <begin position="152"/>
        <end position="171"/>
    </location>
</feature>
<keyword evidence="4 9" id="KW-0812">Transmembrane</keyword>
<feature type="transmembrane region" description="Helical" evidence="10">
    <location>
        <begin position="65"/>
        <end position="84"/>
    </location>
</feature>
<evidence type="ECO:0000313" key="11">
    <source>
        <dbReference type="EMBL" id="KJR86068.1"/>
    </source>
</evidence>
<dbReference type="GeneID" id="27664728"/>
<evidence type="ECO:0000256" key="6">
    <source>
        <dbReference type="ARBA" id="ARBA00022989"/>
    </source>
</evidence>
<dbReference type="PRINTS" id="PR00783">
    <property type="entry name" value="MINTRINSICP"/>
</dbReference>
<evidence type="ECO:0000256" key="8">
    <source>
        <dbReference type="ARBA" id="ARBA00034651"/>
    </source>
</evidence>
<dbReference type="EMBL" id="AXCR01000006">
    <property type="protein sequence ID" value="KJR86068.1"/>
    <property type="molecule type" value="Genomic_DNA"/>
</dbReference>
<feature type="transmembrane region" description="Helical" evidence="10">
    <location>
        <begin position="223"/>
        <end position="243"/>
    </location>
</feature>
<dbReference type="SUPFAM" id="SSF81338">
    <property type="entry name" value="Aquaporin-like"/>
    <property type="match status" value="1"/>
</dbReference>
<dbReference type="InterPro" id="IPR000425">
    <property type="entry name" value="MIP"/>
</dbReference>
<protein>
    <submittedName>
        <fullName evidence="11">Aquaporin rerated protein, other eukaryote</fullName>
    </submittedName>
</protein>
<evidence type="ECO:0000256" key="1">
    <source>
        <dbReference type="ARBA" id="ARBA00004141"/>
    </source>
</evidence>
<dbReference type="InterPro" id="IPR034294">
    <property type="entry name" value="Aquaporin_transptr"/>
</dbReference>
<dbReference type="AlphaFoldDB" id="A0A0F2M8P4"/>
<comment type="subcellular location">
    <subcellularLocation>
        <location evidence="1">Membrane</location>
        <topology evidence="1">Multi-pass membrane protein</topology>
    </subcellularLocation>
</comment>
<evidence type="ECO:0000256" key="9">
    <source>
        <dbReference type="RuleBase" id="RU000477"/>
    </source>
</evidence>
<sequence length="386" mass="40608">MVRNHDGEQHTFARKLPQEGKNLFVAGMAEFVGTFLFLFFALGGTTAVNTAGPQGTVLAADPSQLLYICICFGFSLAVTVWMFYRVSGGLFNPVVTLSLVLVGAVGPVRGVVVFIAQLLAGICAAAVLSALLPGPLMASTTLRDDTSIARGLFIEMFATSLLVLSILLMAVEKHRATFTAPLCIGLALFVAELTSIPYTGGSVNPARSFGPCVATRSFTHYQWIYWVGPILGSLLATVFYKIIKFLEYETCNPGQDGCGFDDRPCGMQYGNGDGSNLHQHNAHGSMGGMGGAIAGDNTGLASNHQHSGSDMSAQRNKLDGKLSGDTHFGPDGTYRNSTATVPNANVRGTNANFGNVGGVDATGYRNATNLEAGADAAVDGYNNVRV</sequence>
<keyword evidence="7 10" id="KW-0472">Membrane</keyword>
<keyword evidence="6 10" id="KW-1133">Transmembrane helix</keyword>
<dbReference type="Pfam" id="PF00230">
    <property type="entry name" value="MIP"/>
    <property type="match status" value="1"/>
</dbReference>
<comment type="catalytic activity">
    <reaction evidence="8">
        <text>H2O(in) = H2O(out)</text>
        <dbReference type="Rhea" id="RHEA:29667"/>
        <dbReference type="ChEBI" id="CHEBI:15377"/>
    </reaction>
</comment>
<evidence type="ECO:0000256" key="10">
    <source>
        <dbReference type="SAM" id="Phobius"/>
    </source>
</evidence>
<dbReference type="GO" id="GO:0005886">
    <property type="term" value="C:plasma membrane"/>
    <property type="evidence" value="ECO:0007669"/>
    <property type="project" value="TreeGrafter"/>
</dbReference>
<dbReference type="RefSeq" id="XP_016588744.1">
    <property type="nucleotide sequence ID" value="XM_016729451.1"/>
</dbReference>
<evidence type="ECO:0000313" key="12">
    <source>
        <dbReference type="Proteomes" id="UP000033710"/>
    </source>
</evidence>
<evidence type="ECO:0000256" key="2">
    <source>
        <dbReference type="ARBA" id="ARBA00006175"/>
    </source>
</evidence>
<feature type="transmembrane region" description="Helical" evidence="10">
    <location>
        <begin position="23"/>
        <end position="44"/>
    </location>
</feature>
<dbReference type="PANTHER" id="PTHR19139:SF199">
    <property type="entry name" value="MIP17260P"/>
    <property type="match status" value="1"/>
</dbReference>
<reference evidence="11 12" key="1">
    <citation type="journal article" date="2014" name="BMC Genomics">
        <title>Comparative genomics of the major fungal agents of human and animal Sporotrichosis: Sporothrix schenckii and Sporothrix brasiliensis.</title>
        <authorList>
            <person name="Teixeira M.M."/>
            <person name="de Almeida L.G."/>
            <person name="Kubitschek-Barreira P."/>
            <person name="Alves F.L."/>
            <person name="Kioshima E.S."/>
            <person name="Abadio A.K."/>
            <person name="Fernandes L."/>
            <person name="Derengowski L.S."/>
            <person name="Ferreira K.S."/>
            <person name="Souza R.C."/>
            <person name="Ruiz J.C."/>
            <person name="de Andrade N.C."/>
            <person name="Paes H.C."/>
            <person name="Nicola A.M."/>
            <person name="Albuquerque P."/>
            <person name="Gerber A.L."/>
            <person name="Martins V.P."/>
            <person name="Peconick L.D."/>
            <person name="Neto A.V."/>
            <person name="Chaucanez C.B."/>
            <person name="Silva P.A."/>
            <person name="Cunha O.L."/>
            <person name="de Oliveira F.F."/>
            <person name="dos Santos T.C."/>
            <person name="Barros A.L."/>
            <person name="Soares M.A."/>
            <person name="de Oliveira L.M."/>
            <person name="Marini M.M."/>
            <person name="Villalobos-Duno H."/>
            <person name="Cunha M.M."/>
            <person name="de Hoog S."/>
            <person name="da Silveira J.F."/>
            <person name="Henrissat B."/>
            <person name="Nino-Vega G.A."/>
            <person name="Cisalpino P.S."/>
            <person name="Mora-Montes H.M."/>
            <person name="Almeida S.R."/>
            <person name="Stajich J.E."/>
            <person name="Lopes-Bezerra L.M."/>
            <person name="Vasconcelos A.T."/>
            <person name="Felipe M.S."/>
        </authorList>
    </citation>
    <scope>NUCLEOTIDE SEQUENCE [LARGE SCALE GENOMIC DNA]</scope>
    <source>
        <strain evidence="11 12">1099-18</strain>
    </source>
</reference>
<reference evidence="11 12" key="2">
    <citation type="journal article" date="2015" name="Eukaryot. Cell">
        <title>Asexual propagation of a virulent clone complex in a human and feline outbreak of sporotrichosis.</title>
        <authorList>
            <person name="Teixeira Mde M."/>
            <person name="Rodrigues A.M."/>
            <person name="Tsui C.K."/>
            <person name="de Almeida L.G."/>
            <person name="Van Diepeningen A.D."/>
            <person name="van den Ende B.G."/>
            <person name="Fernandes G.F."/>
            <person name="Kano R."/>
            <person name="Hamelin R.C."/>
            <person name="Lopes-Bezerra L.M."/>
            <person name="Vasconcelos A.T."/>
            <person name="de Hoog S."/>
            <person name="de Camargo Z.P."/>
            <person name="Felipe M.S."/>
        </authorList>
    </citation>
    <scope>NUCLEOTIDE SEQUENCE [LARGE SCALE GENOMIC DNA]</scope>
    <source>
        <strain evidence="11 12">1099-18</strain>
    </source>
</reference>